<dbReference type="Pfam" id="PF09855">
    <property type="entry name" value="Zn_ribbon_13"/>
    <property type="match status" value="1"/>
</dbReference>
<dbReference type="EMBL" id="UINC01085209">
    <property type="protein sequence ID" value="SVC32537.1"/>
    <property type="molecule type" value="Genomic_DNA"/>
</dbReference>
<gene>
    <name evidence="1" type="ORF">METZ01_LOCUS285391</name>
</gene>
<evidence type="ECO:0008006" key="2">
    <source>
        <dbReference type="Google" id="ProtNLM"/>
    </source>
</evidence>
<organism evidence="1">
    <name type="scientific">marine metagenome</name>
    <dbReference type="NCBI Taxonomy" id="408172"/>
    <lineage>
        <taxon>unclassified sequences</taxon>
        <taxon>metagenomes</taxon>
        <taxon>ecological metagenomes</taxon>
    </lineage>
</organism>
<name>A0A382LBR7_9ZZZZ</name>
<dbReference type="InterPro" id="IPR018652">
    <property type="entry name" value="DUF2082_NA-bd_Znr"/>
</dbReference>
<sequence length="68" mass="7440">MADAYVCLKCSGTEYTTGEFRTTGSGITRFLNIQNQKYGTVTCIGCGYTEIYRIGGKGFGNVVDFFTN</sequence>
<accession>A0A382LBR7</accession>
<protein>
    <recommendedName>
        <fullName evidence="2">GTP-binding protein</fullName>
    </recommendedName>
</protein>
<dbReference type="AlphaFoldDB" id="A0A382LBR7"/>
<proteinExistence type="predicted"/>
<evidence type="ECO:0000313" key="1">
    <source>
        <dbReference type="EMBL" id="SVC32537.1"/>
    </source>
</evidence>
<reference evidence="1" key="1">
    <citation type="submission" date="2018-05" db="EMBL/GenBank/DDBJ databases">
        <authorList>
            <person name="Lanie J.A."/>
            <person name="Ng W.-L."/>
            <person name="Kazmierczak K.M."/>
            <person name="Andrzejewski T.M."/>
            <person name="Davidsen T.M."/>
            <person name="Wayne K.J."/>
            <person name="Tettelin H."/>
            <person name="Glass J.I."/>
            <person name="Rusch D."/>
            <person name="Podicherti R."/>
            <person name="Tsui H.-C.T."/>
            <person name="Winkler M.E."/>
        </authorList>
    </citation>
    <scope>NUCLEOTIDE SEQUENCE</scope>
</reference>